<dbReference type="InterPro" id="IPR013249">
    <property type="entry name" value="RNA_pol_sigma70_r4_t2"/>
</dbReference>
<feature type="domain" description="RNA polymerase sigma factor 70 region 4 type 2" evidence="5">
    <location>
        <begin position="151"/>
        <end position="202"/>
    </location>
</feature>
<dbReference type="Gene3D" id="1.10.10.10">
    <property type="entry name" value="Winged helix-like DNA-binding domain superfamily/Winged helix DNA-binding domain"/>
    <property type="match status" value="1"/>
</dbReference>
<protein>
    <submittedName>
        <fullName evidence="6">RNA polymerase sigma-70 factor (ECF subfamily)</fullName>
    </submittedName>
</protein>
<dbReference type="CDD" id="cd06171">
    <property type="entry name" value="Sigma70_r4"/>
    <property type="match status" value="1"/>
</dbReference>
<dbReference type="InterPro" id="IPR039425">
    <property type="entry name" value="RNA_pol_sigma-70-like"/>
</dbReference>
<comment type="similarity">
    <text evidence="1">Belongs to the sigma-70 factor family. ECF subfamily.</text>
</comment>
<dbReference type="EMBL" id="PYGF01000005">
    <property type="protein sequence ID" value="PSL04306.1"/>
    <property type="molecule type" value="Genomic_DNA"/>
</dbReference>
<dbReference type="SUPFAM" id="SSF88946">
    <property type="entry name" value="Sigma2 domain of RNA polymerase sigma factors"/>
    <property type="match status" value="1"/>
</dbReference>
<dbReference type="GO" id="GO:0003677">
    <property type="term" value="F:DNA binding"/>
    <property type="evidence" value="ECO:0007669"/>
    <property type="project" value="InterPro"/>
</dbReference>
<comment type="caution">
    <text evidence="6">The sequence shown here is derived from an EMBL/GenBank/DDBJ whole genome shotgun (WGS) entry which is preliminary data.</text>
</comment>
<dbReference type="PANTHER" id="PTHR43133:SF46">
    <property type="entry name" value="RNA POLYMERASE SIGMA-70 FACTOR ECF SUBFAMILY"/>
    <property type="match status" value="1"/>
</dbReference>
<organism evidence="6 7">
    <name type="scientific">Cecembia rubra</name>
    <dbReference type="NCBI Taxonomy" id="1485585"/>
    <lineage>
        <taxon>Bacteria</taxon>
        <taxon>Pseudomonadati</taxon>
        <taxon>Bacteroidota</taxon>
        <taxon>Cytophagia</taxon>
        <taxon>Cytophagales</taxon>
        <taxon>Cyclobacteriaceae</taxon>
        <taxon>Cecembia</taxon>
    </lineage>
</organism>
<proteinExistence type="inferred from homology"/>
<dbReference type="GO" id="GO:0006352">
    <property type="term" value="P:DNA-templated transcription initiation"/>
    <property type="evidence" value="ECO:0007669"/>
    <property type="project" value="InterPro"/>
</dbReference>
<dbReference type="RefSeq" id="WP_106567217.1">
    <property type="nucleotide sequence ID" value="NZ_PYGF01000005.1"/>
</dbReference>
<dbReference type="NCBIfam" id="TIGR02937">
    <property type="entry name" value="sigma70-ECF"/>
    <property type="match status" value="1"/>
</dbReference>
<keyword evidence="4" id="KW-0804">Transcription</keyword>
<dbReference type="InterPro" id="IPR014284">
    <property type="entry name" value="RNA_pol_sigma-70_dom"/>
</dbReference>
<sequence length="216" mass="25498">MINNPKPPRPENNVISLLSHSESIKIFENKSDEEIWKAFDKGDEFAFNYIYRIYVVKMFQYGCQFAKDHSLIQDCIQNIFIDLRRKRGGLSTVVSIKAYLFKILYREIIRKQNKNKIVGQQSFEISEEGFSIEYSHETKLINDESMERKRELVMMALEKLSQRQRQAILLMYEEGMSYKEISVAMEFSEVKSARKVIYRALASLKDLLHEKAPYLK</sequence>
<dbReference type="OrthoDB" id="9150024at2"/>
<evidence type="ECO:0000259" key="5">
    <source>
        <dbReference type="Pfam" id="PF08281"/>
    </source>
</evidence>
<dbReference type="Proteomes" id="UP000240708">
    <property type="component" value="Unassembled WGS sequence"/>
</dbReference>
<dbReference type="InterPro" id="IPR013324">
    <property type="entry name" value="RNA_pol_sigma_r3/r4-like"/>
</dbReference>
<evidence type="ECO:0000256" key="2">
    <source>
        <dbReference type="ARBA" id="ARBA00023015"/>
    </source>
</evidence>
<keyword evidence="7" id="KW-1185">Reference proteome</keyword>
<dbReference type="Pfam" id="PF08281">
    <property type="entry name" value="Sigma70_r4_2"/>
    <property type="match status" value="1"/>
</dbReference>
<evidence type="ECO:0000256" key="1">
    <source>
        <dbReference type="ARBA" id="ARBA00010641"/>
    </source>
</evidence>
<evidence type="ECO:0000256" key="4">
    <source>
        <dbReference type="ARBA" id="ARBA00023163"/>
    </source>
</evidence>
<dbReference type="Gene3D" id="1.10.1740.10">
    <property type="match status" value="1"/>
</dbReference>
<gene>
    <name evidence="6" type="ORF">CLV48_10547</name>
</gene>
<evidence type="ECO:0000313" key="6">
    <source>
        <dbReference type="EMBL" id="PSL04306.1"/>
    </source>
</evidence>
<evidence type="ECO:0000313" key="7">
    <source>
        <dbReference type="Proteomes" id="UP000240708"/>
    </source>
</evidence>
<dbReference type="InterPro" id="IPR013325">
    <property type="entry name" value="RNA_pol_sigma_r2"/>
</dbReference>
<dbReference type="SUPFAM" id="SSF88659">
    <property type="entry name" value="Sigma3 and sigma4 domains of RNA polymerase sigma factors"/>
    <property type="match status" value="1"/>
</dbReference>
<keyword evidence="2" id="KW-0805">Transcription regulation</keyword>
<dbReference type="GO" id="GO:0016987">
    <property type="term" value="F:sigma factor activity"/>
    <property type="evidence" value="ECO:0007669"/>
    <property type="project" value="UniProtKB-KW"/>
</dbReference>
<name>A0A2P8E4B0_9BACT</name>
<accession>A0A2P8E4B0</accession>
<reference evidence="6 7" key="1">
    <citation type="submission" date="2018-03" db="EMBL/GenBank/DDBJ databases">
        <title>Genomic Encyclopedia of Archaeal and Bacterial Type Strains, Phase II (KMG-II): from individual species to whole genera.</title>
        <authorList>
            <person name="Goeker M."/>
        </authorList>
    </citation>
    <scope>NUCLEOTIDE SEQUENCE [LARGE SCALE GENOMIC DNA]</scope>
    <source>
        <strain evidence="6 7">DSM 28057</strain>
    </source>
</reference>
<evidence type="ECO:0000256" key="3">
    <source>
        <dbReference type="ARBA" id="ARBA00023082"/>
    </source>
</evidence>
<dbReference type="InterPro" id="IPR036388">
    <property type="entry name" value="WH-like_DNA-bd_sf"/>
</dbReference>
<dbReference type="AlphaFoldDB" id="A0A2P8E4B0"/>
<dbReference type="PANTHER" id="PTHR43133">
    <property type="entry name" value="RNA POLYMERASE ECF-TYPE SIGMA FACTO"/>
    <property type="match status" value="1"/>
</dbReference>
<keyword evidence="3" id="KW-0731">Sigma factor</keyword>